<evidence type="ECO:0000313" key="2">
    <source>
        <dbReference type="EMBL" id="QYZ68592.1"/>
    </source>
</evidence>
<feature type="domain" description="AB hydrolase-1" evidence="1">
    <location>
        <begin position="27"/>
        <end position="264"/>
    </location>
</feature>
<dbReference type="Gene3D" id="3.40.50.1820">
    <property type="entry name" value="alpha/beta hydrolase"/>
    <property type="match status" value="1"/>
</dbReference>
<dbReference type="AlphaFoldDB" id="A0A8G1EAQ7"/>
<dbReference type="PANTHER" id="PTHR43798">
    <property type="entry name" value="MONOACYLGLYCEROL LIPASE"/>
    <property type="match status" value="1"/>
</dbReference>
<dbReference type="InterPro" id="IPR050266">
    <property type="entry name" value="AB_hydrolase_sf"/>
</dbReference>
<dbReference type="InterPro" id="IPR029058">
    <property type="entry name" value="AB_hydrolase_fold"/>
</dbReference>
<evidence type="ECO:0000313" key="3">
    <source>
        <dbReference type="Proteomes" id="UP000826300"/>
    </source>
</evidence>
<dbReference type="EMBL" id="CP069370">
    <property type="protein sequence ID" value="QYZ68592.1"/>
    <property type="molecule type" value="Genomic_DNA"/>
</dbReference>
<keyword evidence="2" id="KW-0378">Hydrolase</keyword>
<protein>
    <submittedName>
        <fullName evidence="2">Alpha/beta hydrolase</fullName>
    </submittedName>
</protein>
<keyword evidence="3" id="KW-1185">Reference proteome</keyword>
<organism evidence="2 3">
    <name type="scientific">Neotabrizicola shimadae</name>
    <dbReference type="NCBI Taxonomy" id="2807096"/>
    <lineage>
        <taxon>Bacteria</taxon>
        <taxon>Pseudomonadati</taxon>
        <taxon>Pseudomonadota</taxon>
        <taxon>Alphaproteobacteria</taxon>
        <taxon>Rhodobacterales</taxon>
        <taxon>Paracoccaceae</taxon>
        <taxon>Neotabrizicola</taxon>
    </lineage>
</organism>
<evidence type="ECO:0000259" key="1">
    <source>
        <dbReference type="Pfam" id="PF12697"/>
    </source>
</evidence>
<name>A0A8G1EAQ7_9RHOB</name>
<dbReference type="RefSeq" id="WP_220660815.1">
    <property type="nucleotide sequence ID" value="NZ_CP069370.1"/>
</dbReference>
<dbReference type="GO" id="GO:0046464">
    <property type="term" value="P:acylglycerol catabolic process"/>
    <property type="evidence" value="ECO:0007669"/>
    <property type="project" value="TreeGrafter"/>
</dbReference>
<dbReference type="Pfam" id="PF12697">
    <property type="entry name" value="Abhydrolase_6"/>
    <property type="match status" value="1"/>
</dbReference>
<dbReference type="SUPFAM" id="SSF53474">
    <property type="entry name" value="alpha/beta-Hydrolases"/>
    <property type="match status" value="1"/>
</dbReference>
<gene>
    <name evidence="2" type="ORF">JO391_12500</name>
</gene>
<reference evidence="2" key="1">
    <citation type="submission" date="2021-02" db="EMBL/GenBank/DDBJ databases">
        <title>Rhodobacter shimadae sp. nov., an aerobic anoxygenic phototrophic bacterium isolated from a hot spring.</title>
        <authorList>
            <person name="Muramatsu S."/>
            <person name="Haruta S."/>
            <person name="Hirose S."/>
            <person name="Hanada S."/>
        </authorList>
    </citation>
    <scope>NUCLEOTIDE SEQUENCE</scope>
    <source>
        <strain evidence="2">N10</strain>
    </source>
</reference>
<dbReference type="InterPro" id="IPR000639">
    <property type="entry name" value="Epox_hydrolase-like"/>
</dbReference>
<sequence>MPEAVFAGHPTHWRVFERGGARPVLALHCSLAHGGAWSGLSAGLSGVTITAPDLPGHGQSAGWDSHSDLHTLTTRIAAEMAAMLGQGRPVDVMGHSFGGTVALRLALERPDLVRSVILFEPVLFAAARAAGAACWPAFIAEHQEVAALYRSGQAEAAAMRFHSVWGGRVGFDDLPERQQHYMIDRIGLVMAQDATLVADSAALLRAMGLETLTQPVLLAEGAESPPVIPAICGELARRLPLVRRVTVPGAGHMLPITHPAQVAPAVQAHLGAC</sequence>
<dbReference type="InterPro" id="IPR000073">
    <property type="entry name" value="AB_hydrolase_1"/>
</dbReference>
<dbReference type="GO" id="GO:0016020">
    <property type="term" value="C:membrane"/>
    <property type="evidence" value="ECO:0007669"/>
    <property type="project" value="TreeGrafter"/>
</dbReference>
<dbReference type="Proteomes" id="UP000826300">
    <property type="component" value="Chromosome"/>
</dbReference>
<dbReference type="GO" id="GO:0047372">
    <property type="term" value="F:monoacylglycerol lipase activity"/>
    <property type="evidence" value="ECO:0007669"/>
    <property type="project" value="TreeGrafter"/>
</dbReference>
<dbReference type="KEGG" id="nsm:JO391_12500"/>
<proteinExistence type="predicted"/>
<dbReference type="PRINTS" id="PR00412">
    <property type="entry name" value="EPOXHYDRLASE"/>
</dbReference>
<dbReference type="PANTHER" id="PTHR43798:SF5">
    <property type="entry name" value="MONOACYLGLYCEROL LIPASE ABHD6"/>
    <property type="match status" value="1"/>
</dbReference>
<dbReference type="PRINTS" id="PR00111">
    <property type="entry name" value="ABHYDROLASE"/>
</dbReference>
<accession>A0A8G1EAQ7</accession>